<dbReference type="PRINTS" id="PR00368">
    <property type="entry name" value="FADPNR"/>
</dbReference>
<dbReference type="PANTHER" id="PTHR43014:SF2">
    <property type="entry name" value="MERCURIC REDUCTASE"/>
    <property type="match status" value="1"/>
</dbReference>
<gene>
    <name evidence="2" type="ORF">CA615_05345</name>
</gene>
<feature type="domain" description="FAD/NAD(P)-binding" evidence="1">
    <location>
        <begin position="3"/>
        <end position="305"/>
    </location>
</feature>
<name>A0A328PY39_9EURY</name>
<dbReference type="EMBL" id="NGJK01000068">
    <property type="protein sequence ID" value="RAP02852.1"/>
    <property type="molecule type" value="Genomic_DNA"/>
</dbReference>
<dbReference type="InterPro" id="IPR036188">
    <property type="entry name" value="FAD/NAD-bd_sf"/>
</dbReference>
<evidence type="ECO:0000313" key="3">
    <source>
        <dbReference type="Proteomes" id="UP000248557"/>
    </source>
</evidence>
<protein>
    <recommendedName>
        <fullName evidence="1">FAD/NAD(P)-binding domain-containing protein</fullName>
    </recommendedName>
</protein>
<accession>A0A328PY39</accession>
<dbReference type="OMA" id="MNRIYYE"/>
<dbReference type="RefSeq" id="WP_011406659.1">
    <property type="nucleotide sequence ID" value="NZ_CATZXA010000089.1"/>
</dbReference>
<proteinExistence type="predicted"/>
<evidence type="ECO:0000259" key="1">
    <source>
        <dbReference type="Pfam" id="PF07992"/>
    </source>
</evidence>
<dbReference type="GeneID" id="3855010"/>
<dbReference type="SUPFAM" id="SSF51905">
    <property type="entry name" value="FAD/NAD(P)-binding domain"/>
    <property type="match status" value="1"/>
</dbReference>
<reference evidence="2 3" key="1">
    <citation type="submission" date="2017-05" db="EMBL/GenBank/DDBJ databases">
        <title>Host range expansion of the Methanosphaera genus to humans and monogastric animals involves recent and extensive reduction in genome content.</title>
        <authorList>
            <person name="Hoedt E.C."/>
            <person name="Volmer J.G."/>
            <person name="Parks D.H."/>
            <person name="Rosewarne C.P."/>
            <person name="Denman S.E."/>
            <person name="Mcsweeney C.S."/>
            <person name="O Cuiv P."/>
            <person name="Hugenholtz P."/>
            <person name="Tyson G.W."/>
            <person name="Morrison M."/>
        </authorList>
    </citation>
    <scope>NUCLEOTIDE SEQUENCE [LARGE SCALE GENOMIC DNA]</scope>
    <source>
        <strain evidence="2 3">PA5</strain>
    </source>
</reference>
<dbReference type="Proteomes" id="UP000248557">
    <property type="component" value="Unassembled WGS sequence"/>
</dbReference>
<dbReference type="InterPro" id="IPR023753">
    <property type="entry name" value="FAD/NAD-binding_dom"/>
</dbReference>
<dbReference type="Pfam" id="PF07992">
    <property type="entry name" value="Pyr_redox_2"/>
    <property type="match status" value="1"/>
</dbReference>
<sequence length="435" mass="47441">MTRIVIIGAGPAGRFASMAAAEVGNEVTLIENKHIGGKCLNQACMVVCALNDVSKHVLDAENFNNQGIIDSTPTVNYKRVTTLIKETQKKIRKILTKETINTGVEYVQGRAEVDIENKMVIVNEDDEYPFDKLLVCTGSSPYIPDIPGVHNAYTYKDTLKINEVPEKLVIIGGGSTAAEYANIFSSLGSQVEILCRTQFLKMLNDSEAEEYIVSKLLKNTIIHENVEIQEITDTSVVTNFGEIEGTVLLATGVVANSEIVKDIVELDSDGNILVDEFMQTSHEDIYAAGDVIGGILSTPVSRMEGICAIKNIMGKKVKPDYSLIPLTISLSYDVSYMLGNQVSSIGKEVTLPGAAGPGSFWNTLNGKTGFTKEVVNNDGDITNILAITPSSNVALPYMIKLIKSGSKVSDFEDFIEIHPTTDGIFKLTEYFKRYL</sequence>
<dbReference type="PANTHER" id="PTHR43014">
    <property type="entry name" value="MERCURIC REDUCTASE"/>
    <property type="match status" value="1"/>
</dbReference>
<dbReference type="AlphaFoldDB" id="A0A328PY39"/>
<organism evidence="2 3">
    <name type="scientific">Methanosphaera stadtmanae</name>
    <dbReference type="NCBI Taxonomy" id="2317"/>
    <lineage>
        <taxon>Archaea</taxon>
        <taxon>Methanobacteriati</taxon>
        <taxon>Methanobacteriota</taxon>
        <taxon>Methanomada group</taxon>
        <taxon>Methanobacteria</taxon>
        <taxon>Methanobacteriales</taxon>
        <taxon>Methanobacteriaceae</taxon>
        <taxon>Methanosphaera</taxon>
    </lineage>
</organism>
<dbReference type="PRINTS" id="PR00411">
    <property type="entry name" value="PNDRDTASEI"/>
</dbReference>
<comment type="caution">
    <text evidence="2">The sequence shown here is derived from an EMBL/GenBank/DDBJ whole genome shotgun (WGS) entry which is preliminary data.</text>
</comment>
<dbReference type="GO" id="GO:0003955">
    <property type="term" value="F:NAD(P)H dehydrogenase (quinone) activity"/>
    <property type="evidence" value="ECO:0007669"/>
    <property type="project" value="TreeGrafter"/>
</dbReference>
<dbReference type="GO" id="GO:0050660">
    <property type="term" value="F:flavin adenine dinucleotide binding"/>
    <property type="evidence" value="ECO:0007669"/>
    <property type="project" value="TreeGrafter"/>
</dbReference>
<dbReference type="Gene3D" id="3.50.50.60">
    <property type="entry name" value="FAD/NAD(P)-binding domain"/>
    <property type="match status" value="1"/>
</dbReference>
<evidence type="ECO:0000313" key="2">
    <source>
        <dbReference type="EMBL" id="RAP02852.1"/>
    </source>
</evidence>